<comment type="caution">
    <text evidence="11">The sequence shown here is derived from an EMBL/GenBank/DDBJ whole genome shotgun (WGS) entry which is preliminary data.</text>
</comment>
<dbReference type="PANTHER" id="PTHR13141:SF4">
    <property type="entry name" value="TRANSMEMBRANE PROTEIN 242"/>
    <property type="match status" value="1"/>
</dbReference>
<comment type="subcellular location">
    <subcellularLocation>
        <location evidence="1">Mitochondrion inner membrane</location>
        <topology evidence="1">Multi-pass membrane protein</topology>
    </subcellularLocation>
</comment>
<protein>
    <recommendedName>
        <fullName evidence="3">Transmembrane protein 242</fullName>
    </recommendedName>
</protein>
<reference evidence="11 12" key="1">
    <citation type="submission" date="2023-03" db="EMBL/GenBank/DDBJ databases">
        <title>Genome insight into feeding habits of ladybird beetles.</title>
        <authorList>
            <person name="Li H.-S."/>
            <person name="Huang Y.-H."/>
            <person name="Pang H."/>
        </authorList>
    </citation>
    <scope>NUCLEOTIDE SEQUENCE [LARGE SCALE GENOMIC DNA]</scope>
    <source>
        <strain evidence="11">SYSU_2023b</strain>
        <tissue evidence="11">Whole body</tissue>
    </source>
</reference>
<sequence length="165" mass="18224">MSEINSTKLLSKKDVYSTDFKWKGITRNNEELLGKLSFFSNNVLVSLTGISAVIGFSATLAAAKRRDPKFFDRGIMPNTKAPETGAQLALRALKWGTVYAFAGCGVLFYSIWKLSGASDIQEFRIKMGSLLPRIPKNNPPVGRTEFTGLNDLLDYVQHLKGSSDK</sequence>
<evidence type="ECO:0000313" key="11">
    <source>
        <dbReference type="EMBL" id="KAK9870471.1"/>
    </source>
</evidence>
<comment type="function">
    <text evidence="9">Scaffold protein that participates in the c-ring assembly of mitochondrial ATP synthase (F(1)F(0) ATP synthase or complex V) by facilitating the membrane insertion and oligomer formation of the subunit c/ATP5MC3. Participates in the incorporation of the c-ring into vestigial complexes. Additionally influences the incorporation of subunits MT-ATP6, MT-ATP8, ATP5MJ, and ATP5MK in the ATP synthase.</text>
</comment>
<gene>
    <name evidence="11" type="ORF">WA026_008030</name>
</gene>
<dbReference type="Pfam" id="PF07096">
    <property type="entry name" value="DUF1358"/>
    <property type="match status" value="1"/>
</dbReference>
<organism evidence="11 12">
    <name type="scientific">Henosepilachna vigintioctopunctata</name>
    <dbReference type="NCBI Taxonomy" id="420089"/>
    <lineage>
        <taxon>Eukaryota</taxon>
        <taxon>Metazoa</taxon>
        <taxon>Ecdysozoa</taxon>
        <taxon>Arthropoda</taxon>
        <taxon>Hexapoda</taxon>
        <taxon>Insecta</taxon>
        <taxon>Pterygota</taxon>
        <taxon>Neoptera</taxon>
        <taxon>Endopterygota</taxon>
        <taxon>Coleoptera</taxon>
        <taxon>Polyphaga</taxon>
        <taxon>Cucujiformia</taxon>
        <taxon>Coccinelloidea</taxon>
        <taxon>Coccinellidae</taxon>
        <taxon>Epilachninae</taxon>
        <taxon>Epilachnini</taxon>
        <taxon>Henosepilachna</taxon>
    </lineage>
</organism>
<dbReference type="EMBL" id="JARQZJ010000003">
    <property type="protein sequence ID" value="KAK9870471.1"/>
    <property type="molecule type" value="Genomic_DNA"/>
</dbReference>
<evidence type="ECO:0000256" key="10">
    <source>
        <dbReference type="SAM" id="Phobius"/>
    </source>
</evidence>
<accession>A0AAW1TQR4</accession>
<evidence type="ECO:0000313" key="12">
    <source>
        <dbReference type="Proteomes" id="UP001431783"/>
    </source>
</evidence>
<evidence type="ECO:0000256" key="2">
    <source>
        <dbReference type="ARBA" id="ARBA00007570"/>
    </source>
</evidence>
<keyword evidence="12" id="KW-1185">Reference proteome</keyword>
<keyword evidence="5" id="KW-0999">Mitochondrion inner membrane</keyword>
<feature type="transmembrane region" description="Helical" evidence="10">
    <location>
        <begin position="43"/>
        <end position="63"/>
    </location>
</feature>
<evidence type="ECO:0000256" key="9">
    <source>
        <dbReference type="ARBA" id="ARBA00045905"/>
    </source>
</evidence>
<keyword evidence="6 10" id="KW-1133">Transmembrane helix</keyword>
<keyword evidence="4 10" id="KW-0812">Transmembrane</keyword>
<keyword evidence="8 10" id="KW-0472">Membrane</keyword>
<evidence type="ECO:0000256" key="5">
    <source>
        <dbReference type="ARBA" id="ARBA00022792"/>
    </source>
</evidence>
<dbReference type="PANTHER" id="PTHR13141">
    <property type="entry name" value="TRANSMEMBRANE PROTEIN 242"/>
    <property type="match status" value="1"/>
</dbReference>
<dbReference type="AlphaFoldDB" id="A0AAW1TQR4"/>
<evidence type="ECO:0000256" key="8">
    <source>
        <dbReference type="ARBA" id="ARBA00023136"/>
    </source>
</evidence>
<keyword evidence="7" id="KW-0496">Mitochondrion</keyword>
<evidence type="ECO:0000256" key="4">
    <source>
        <dbReference type="ARBA" id="ARBA00022692"/>
    </source>
</evidence>
<evidence type="ECO:0000256" key="1">
    <source>
        <dbReference type="ARBA" id="ARBA00004448"/>
    </source>
</evidence>
<proteinExistence type="inferred from homology"/>
<evidence type="ECO:0000256" key="3">
    <source>
        <dbReference type="ARBA" id="ARBA00013934"/>
    </source>
</evidence>
<evidence type="ECO:0000256" key="7">
    <source>
        <dbReference type="ARBA" id="ARBA00023128"/>
    </source>
</evidence>
<dbReference type="InterPro" id="IPR009792">
    <property type="entry name" value="TMEM242"/>
</dbReference>
<name>A0AAW1TQR4_9CUCU</name>
<dbReference type="Proteomes" id="UP001431783">
    <property type="component" value="Unassembled WGS sequence"/>
</dbReference>
<evidence type="ECO:0000256" key="6">
    <source>
        <dbReference type="ARBA" id="ARBA00022989"/>
    </source>
</evidence>
<comment type="similarity">
    <text evidence="2">Belongs to the TMEM242 family.</text>
</comment>
<dbReference type="GO" id="GO:0005743">
    <property type="term" value="C:mitochondrial inner membrane"/>
    <property type="evidence" value="ECO:0007669"/>
    <property type="project" value="UniProtKB-SubCell"/>
</dbReference>